<keyword evidence="1" id="KW-0489">Methyltransferase</keyword>
<keyword evidence="3" id="KW-0949">S-adenosyl-L-methionine</keyword>
<evidence type="ECO:0000259" key="4">
    <source>
        <dbReference type="Pfam" id="PF00891"/>
    </source>
</evidence>
<feature type="domain" description="O-methyltransferase C-terminal" evidence="4">
    <location>
        <begin position="47"/>
        <end position="237"/>
    </location>
</feature>
<dbReference type="GO" id="GO:0032259">
    <property type="term" value="P:methylation"/>
    <property type="evidence" value="ECO:0007669"/>
    <property type="project" value="UniProtKB-KW"/>
</dbReference>
<name>A0A9W8TKW7_9PEZI</name>
<dbReference type="EMBL" id="JANPWZ010001306">
    <property type="protein sequence ID" value="KAJ3566872.1"/>
    <property type="molecule type" value="Genomic_DNA"/>
</dbReference>
<dbReference type="Proteomes" id="UP001148614">
    <property type="component" value="Unassembled WGS sequence"/>
</dbReference>
<evidence type="ECO:0000256" key="2">
    <source>
        <dbReference type="ARBA" id="ARBA00022679"/>
    </source>
</evidence>
<dbReference type="Pfam" id="PF00891">
    <property type="entry name" value="Methyltransf_2"/>
    <property type="match status" value="1"/>
</dbReference>
<dbReference type="PANTHER" id="PTHR43712:SF17">
    <property type="entry name" value="O-METHYLTRANSFERASE"/>
    <property type="match status" value="1"/>
</dbReference>
<dbReference type="Gene3D" id="3.40.50.150">
    <property type="entry name" value="Vaccinia Virus protein VP39"/>
    <property type="match status" value="1"/>
</dbReference>
<dbReference type="InterPro" id="IPR029063">
    <property type="entry name" value="SAM-dependent_MTases_sf"/>
</dbReference>
<sequence>MDQPTVSYNTTLPMFSKMPLYLVQHDYRTPLDPTNSVFQFAKGYRGSLFHYYSEHPVEGASFDCAMSSARLSPEGWVNVFPSEILLKTDQGGDTPLIVDVGGSVGHDIEKVRAKHPDTVDRLYLEDLPSVISRSNCDERINKINYDFFKPQPVRGARAYYMHSILHDWPDDAARKILEMQRDAMQVGYSTLLINDHIIADHMAHPQATGLDLTVMGLAAGRERKEEDWRKLLASAGFTIVKIWTSTLGSQGIIEAERKT</sequence>
<dbReference type="AlphaFoldDB" id="A0A9W8TKW7"/>
<reference evidence="5" key="1">
    <citation type="submission" date="2022-07" db="EMBL/GenBank/DDBJ databases">
        <title>Genome Sequence of Xylaria arbuscula.</title>
        <authorList>
            <person name="Buettner E."/>
        </authorList>
    </citation>
    <scope>NUCLEOTIDE SEQUENCE</scope>
    <source>
        <strain evidence="5">VT107</strain>
    </source>
</reference>
<proteinExistence type="predicted"/>
<dbReference type="InterPro" id="IPR016461">
    <property type="entry name" value="COMT-like"/>
</dbReference>
<evidence type="ECO:0000313" key="6">
    <source>
        <dbReference type="Proteomes" id="UP001148614"/>
    </source>
</evidence>
<accession>A0A9W8TKW7</accession>
<protein>
    <recommendedName>
        <fullName evidence="4">O-methyltransferase C-terminal domain-containing protein</fullName>
    </recommendedName>
</protein>
<dbReference type="PROSITE" id="PS51683">
    <property type="entry name" value="SAM_OMT_II"/>
    <property type="match status" value="1"/>
</dbReference>
<keyword evidence="2" id="KW-0808">Transferase</keyword>
<evidence type="ECO:0000313" key="5">
    <source>
        <dbReference type="EMBL" id="KAJ3566872.1"/>
    </source>
</evidence>
<evidence type="ECO:0000256" key="1">
    <source>
        <dbReference type="ARBA" id="ARBA00022603"/>
    </source>
</evidence>
<dbReference type="VEuPathDB" id="FungiDB:F4678DRAFT_468637"/>
<evidence type="ECO:0000256" key="3">
    <source>
        <dbReference type="ARBA" id="ARBA00022691"/>
    </source>
</evidence>
<gene>
    <name evidence="5" type="ORF">NPX13_g6972</name>
</gene>
<organism evidence="5 6">
    <name type="scientific">Xylaria arbuscula</name>
    <dbReference type="NCBI Taxonomy" id="114810"/>
    <lineage>
        <taxon>Eukaryota</taxon>
        <taxon>Fungi</taxon>
        <taxon>Dikarya</taxon>
        <taxon>Ascomycota</taxon>
        <taxon>Pezizomycotina</taxon>
        <taxon>Sordariomycetes</taxon>
        <taxon>Xylariomycetidae</taxon>
        <taxon>Xylariales</taxon>
        <taxon>Xylariaceae</taxon>
        <taxon>Xylaria</taxon>
    </lineage>
</organism>
<comment type="caution">
    <text evidence="5">The sequence shown here is derived from an EMBL/GenBank/DDBJ whole genome shotgun (WGS) entry which is preliminary data.</text>
</comment>
<dbReference type="SUPFAM" id="SSF53335">
    <property type="entry name" value="S-adenosyl-L-methionine-dependent methyltransferases"/>
    <property type="match status" value="1"/>
</dbReference>
<dbReference type="PANTHER" id="PTHR43712">
    <property type="entry name" value="PUTATIVE (AFU_ORTHOLOGUE AFUA_4G14580)-RELATED"/>
    <property type="match status" value="1"/>
</dbReference>
<keyword evidence="6" id="KW-1185">Reference proteome</keyword>
<dbReference type="GO" id="GO:0008171">
    <property type="term" value="F:O-methyltransferase activity"/>
    <property type="evidence" value="ECO:0007669"/>
    <property type="project" value="InterPro"/>
</dbReference>
<dbReference type="InterPro" id="IPR001077">
    <property type="entry name" value="COMT_C"/>
</dbReference>